<keyword evidence="3 12" id="KW-0812">Transmembrane</keyword>
<evidence type="ECO:0000256" key="10">
    <source>
        <dbReference type="ARBA" id="ARBA00023157"/>
    </source>
</evidence>
<keyword evidence="2" id="KW-1003">Cell membrane</keyword>
<reference evidence="13 14" key="1">
    <citation type="submission" date="2015-01" db="EMBL/GenBank/DDBJ databases">
        <title>Draft genome of the acidophilic iron oxidizer Ferrimicrobium acidiphilum strain T23.</title>
        <authorList>
            <person name="Poehlein A."/>
            <person name="Eisen S."/>
            <person name="Schloemann M."/>
            <person name="Johnson B.D."/>
            <person name="Daniel R."/>
            <person name="Muehling M."/>
        </authorList>
    </citation>
    <scope>NUCLEOTIDE SEQUENCE [LARGE SCALE GENOMIC DNA]</scope>
    <source>
        <strain evidence="13 14">T23</strain>
    </source>
</reference>
<dbReference type="AlphaFoldDB" id="A0A0D8FYV8"/>
<keyword evidence="6 13" id="KW-0560">Oxidoreductase</keyword>
<name>A0A0D8FYV8_9ACTN</name>
<evidence type="ECO:0000256" key="12">
    <source>
        <dbReference type="SAM" id="Phobius"/>
    </source>
</evidence>
<evidence type="ECO:0000256" key="1">
    <source>
        <dbReference type="ARBA" id="ARBA00004141"/>
    </source>
</evidence>
<keyword evidence="14" id="KW-1185">Reference proteome</keyword>
<keyword evidence="5 12" id="KW-1133">Transmembrane helix</keyword>
<feature type="transmembrane region" description="Helical" evidence="12">
    <location>
        <begin position="215"/>
        <end position="237"/>
    </location>
</feature>
<comment type="pathway">
    <text evidence="11">Porphyrin-containing compound metabolism.</text>
</comment>
<evidence type="ECO:0000313" key="14">
    <source>
        <dbReference type="Proteomes" id="UP000032336"/>
    </source>
</evidence>
<feature type="transmembrane region" description="Helical" evidence="12">
    <location>
        <begin position="284"/>
        <end position="302"/>
    </location>
</feature>
<evidence type="ECO:0000313" key="13">
    <source>
        <dbReference type="EMBL" id="KJE77947.1"/>
    </source>
</evidence>
<keyword evidence="4" id="KW-0479">Metal-binding</keyword>
<dbReference type="Proteomes" id="UP000032336">
    <property type="component" value="Unassembled WGS sequence"/>
</dbReference>
<dbReference type="GO" id="GO:0016491">
    <property type="term" value="F:oxidoreductase activity"/>
    <property type="evidence" value="ECO:0007669"/>
    <property type="project" value="UniProtKB-KW"/>
</dbReference>
<dbReference type="PANTHER" id="PTHR35457">
    <property type="entry name" value="HEME A SYNTHASE"/>
    <property type="match status" value="1"/>
</dbReference>
<keyword evidence="7" id="KW-0408">Iron</keyword>
<feature type="transmembrane region" description="Helical" evidence="12">
    <location>
        <begin position="99"/>
        <end position="122"/>
    </location>
</feature>
<feature type="transmembrane region" description="Helical" evidence="12">
    <location>
        <begin position="249"/>
        <end position="272"/>
    </location>
</feature>
<dbReference type="GO" id="GO:0016020">
    <property type="term" value="C:membrane"/>
    <property type="evidence" value="ECO:0007669"/>
    <property type="project" value="UniProtKB-SubCell"/>
</dbReference>
<keyword evidence="9 12" id="KW-0472">Membrane</keyword>
<evidence type="ECO:0000256" key="8">
    <source>
        <dbReference type="ARBA" id="ARBA00023133"/>
    </source>
</evidence>
<feature type="transmembrane region" description="Helical" evidence="12">
    <location>
        <begin position="128"/>
        <end position="152"/>
    </location>
</feature>
<protein>
    <submittedName>
        <fullName evidence="13">Heme A synthase</fullName>
        <ecNumber evidence="13">1.3.-.-</ecNumber>
    </submittedName>
</protein>
<keyword evidence="10" id="KW-1015">Disulfide bond</keyword>
<evidence type="ECO:0000256" key="11">
    <source>
        <dbReference type="ARBA" id="ARBA00023444"/>
    </source>
</evidence>
<evidence type="ECO:0000256" key="6">
    <source>
        <dbReference type="ARBA" id="ARBA00023002"/>
    </source>
</evidence>
<keyword evidence="8" id="KW-0350">Heme biosynthesis</keyword>
<dbReference type="EMBL" id="JXUW01000002">
    <property type="protein sequence ID" value="KJE77947.1"/>
    <property type="molecule type" value="Genomic_DNA"/>
</dbReference>
<feature type="transmembrane region" description="Helical" evidence="12">
    <location>
        <begin position="16"/>
        <end position="35"/>
    </location>
</feature>
<dbReference type="STRING" id="1121877.FEAC_03190"/>
<comment type="caution">
    <text evidence="13">The sequence shown here is derived from an EMBL/GenBank/DDBJ whole genome shotgun (WGS) entry which is preliminary data.</text>
</comment>
<dbReference type="RefSeq" id="WP_244875423.1">
    <property type="nucleotide sequence ID" value="NZ_JQKF01000002.1"/>
</dbReference>
<feature type="transmembrane region" description="Helical" evidence="12">
    <location>
        <begin position="70"/>
        <end position="90"/>
    </location>
</feature>
<dbReference type="InterPro" id="IPR050450">
    <property type="entry name" value="COX15/CtaA_HemeA_synthase"/>
</dbReference>
<dbReference type="GO" id="GO:0046872">
    <property type="term" value="F:metal ion binding"/>
    <property type="evidence" value="ECO:0007669"/>
    <property type="project" value="UniProtKB-KW"/>
</dbReference>
<evidence type="ECO:0000256" key="2">
    <source>
        <dbReference type="ARBA" id="ARBA00022475"/>
    </source>
</evidence>
<dbReference type="Pfam" id="PF02628">
    <property type="entry name" value="COX15-CtaA"/>
    <property type="match status" value="1"/>
</dbReference>
<evidence type="ECO:0000256" key="7">
    <source>
        <dbReference type="ARBA" id="ARBA00023004"/>
    </source>
</evidence>
<evidence type="ECO:0000256" key="9">
    <source>
        <dbReference type="ARBA" id="ARBA00023136"/>
    </source>
</evidence>
<sequence length="321" mass="34664">MGYVSGAPPRSDSPKLLRWISLLALIATYCLIVLGSTVRVTHSGMGCRSWPLCNGHIAPLDNFHSAIEQYHRYGAAIVSVLVFYTGFLAWRHCRRLPRVFVPALLSCGVILLQVALGALTVLTHNAPITVGMHLVTGLIELAIVTVVAVTTRSGSSLPTERVALPTGLTKQNVLRWGLVAVMSTLAIIITGSVVVNTHASKSCPQWPFCAGPLHLVAAQYLHRGVVLVGVVLIGLALHRAWGKWRGLGVGAIIVIDAVILAVQIVIGAFSAILRAPAYIQDLHLATAALFWVGIITFATMAWDRMSFHEEQLQSQLDQQVR</sequence>
<comment type="subcellular location">
    <subcellularLocation>
        <location evidence="1">Membrane</location>
        <topology evidence="1">Multi-pass membrane protein</topology>
    </subcellularLocation>
</comment>
<dbReference type="GO" id="GO:0006784">
    <property type="term" value="P:heme A biosynthetic process"/>
    <property type="evidence" value="ECO:0007669"/>
    <property type="project" value="InterPro"/>
</dbReference>
<accession>A0A0D8FYV8</accession>
<proteinExistence type="predicted"/>
<organism evidence="13 14">
    <name type="scientific">Ferrimicrobium acidiphilum DSM 19497</name>
    <dbReference type="NCBI Taxonomy" id="1121877"/>
    <lineage>
        <taxon>Bacteria</taxon>
        <taxon>Bacillati</taxon>
        <taxon>Actinomycetota</taxon>
        <taxon>Acidimicrobiia</taxon>
        <taxon>Acidimicrobiales</taxon>
        <taxon>Acidimicrobiaceae</taxon>
        <taxon>Ferrimicrobium</taxon>
    </lineage>
</organism>
<dbReference type="PANTHER" id="PTHR35457:SF1">
    <property type="entry name" value="HEME A SYNTHASE"/>
    <property type="match status" value="1"/>
</dbReference>
<dbReference type="InterPro" id="IPR003780">
    <property type="entry name" value="COX15/CtaA_fam"/>
</dbReference>
<evidence type="ECO:0000256" key="4">
    <source>
        <dbReference type="ARBA" id="ARBA00022723"/>
    </source>
</evidence>
<dbReference type="EC" id="1.3.-.-" evidence="13"/>
<feature type="transmembrane region" description="Helical" evidence="12">
    <location>
        <begin position="173"/>
        <end position="195"/>
    </location>
</feature>
<evidence type="ECO:0000256" key="3">
    <source>
        <dbReference type="ARBA" id="ARBA00022692"/>
    </source>
</evidence>
<evidence type="ECO:0000256" key="5">
    <source>
        <dbReference type="ARBA" id="ARBA00022989"/>
    </source>
</evidence>
<gene>
    <name evidence="13" type="primary">ctaA1</name>
    <name evidence="13" type="ORF">FEAC_03190</name>
</gene>